<dbReference type="RefSeq" id="WP_245802623.1">
    <property type="nucleotide sequence ID" value="NZ_FTOP01000002.1"/>
</dbReference>
<keyword evidence="4" id="KW-1185">Reference proteome</keyword>
<dbReference type="CDD" id="cd19481">
    <property type="entry name" value="RecA-like_protease"/>
    <property type="match status" value="1"/>
</dbReference>
<dbReference type="InterPro" id="IPR003959">
    <property type="entry name" value="ATPase_AAA_core"/>
</dbReference>
<name>A0A1N7KET7_9BACT</name>
<proteinExistence type="inferred from homology"/>
<feature type="domain" description="AAA+ ATPase" evidence="2">
    <location>
        <begin position="135"/>
        <end position="267"/>
    </location>
</feature>
<dbReference type="InterPro" id="IPR003960">
    <property type="entry name" value="ATPase_AAA_CS"/>
</dbReference>
<dbReference type="EMBL" id="FTOP01000002">
    <property type="protein sequence ID" value="SIS60010.1"/>
    <property type="molecule type" value="Genomic_DNA"/>
</dbReference>
<dbReference type="InterPro" id="IPR050168">
    <property type="entry name" value="AAA_ATPase_domain"/>
</dbReference>
<dbReference type="Gene3D" id="3.40.50.300">
    <property type="entry name" value="P-loop containing nucleotide triphosphate hydrolases"/>
    <property type="match status" value="1"/>
</dbReference>
<dbReference type="Pfam" id="PF00004">
    <property type="entry name" value="AAA"/>
    <property type="match status" value="1"/>
</dbReference>
<dbReference type="Proteomes" id="UP000186026">
    <property type="component" value="Unassembled WGS sequence"/>
</dbReference>
<sequence>MNVKKETSFPLTQFDFIKDIARFGLENDQEKLKDSLQEMIEHARKTKKTNLAIQLQSILKEAIRFHQAGSLSKTSSGIRFETPTSKGVEDLILDQVTSDYRLSDLICNPQIKESLDHFILEHRKKSLLEALELPVAHKILFYGPSGCGKTLASYVIAGELEKMLLVVNLGAIVSSKLGETSKNLARIFKMAASGDCILFLDEFDSLGKVRDYSQDHGEMKRVVNTILQLFDYLPQSTIVIAATNQVGMLDDALVRRFDTQIGFELPGEKEIEELIGLTLKRGVFTLGSKSGIKKLIQKAKGLSFYSIQKTLITAMKRSLYQLKTDLIPAKVEIDKAIWEKLIEDERSALLNSGKA</sequence>
<dbReference type="AlphaFoldDB" id="A0A1N7KET7"/>
<evidence type="ECO:0000313" key="3">
    <source>
        <dbReference type="EMBL" id="SIS60010.1"/>
    </source>
</evidence>
<keyword evidence="1" id="KW-0547">Nucleotide-binding</keyword>
<gene>
    <name evidence="3" type="ORF">SAMN05421761_10219</name>
</gene>
<dbReference type="PROSITE" id="PS00674">
    <property type="entry name" value="AAA"/>
    <property type="match status" value="1"/>
</dbReference>
<keyword evidence="1" id="KW-0067">ATP-binding</keyword>
<comment type="similarity">
    <text evidence="1">Belongs to the AAA ATPase family.</text>
</comment>
<dbReference type="STRING" id="529505.SAMN05421761_10219"/>
<accession>A0A1N7KET7</accession>
<dbReference type="SUPFAM" id="SSF52540">
    <property type="entry name" value="P-loop containing nucleoside triphosphate hydrolases"/>
    <property type="match status" value="1"/>
</dbReference>
<evidence type="ECO:0000259" key="2">
    <source>
        <dbReference type="SMART" id="SM00382"/>
    </source>
</evidence>
<organism evidence="3 4">
    <name type="scientific">Belliella pelovolcani</name>
    <dbReference type="NCBI Taxonomy" id="529505"/>
    <lineage>
        <taxon>Bacteria</taxon>
        <taxon>Pseudomonadati</taxon>
        <taxon>Bacteroidota</taxon>
        <taxon>Cytophagia</taxon>
        <taxon>Cytophagales</taxon>
        <taxon>Cyclobacteriaceae</taxon>
        <taxon>Belliella</taxon>
    </lineage>
</organism>
<dbReference type="GO" id="GO:0005524">
    <property type="term" value="F:ATP binding"/>
    <property type="evidence" value="ECO:0007669"/>
    <property type="project" value="UniProtKB-KW"/>
</dbReference>
<protein>
    <submittedName>
        <fullName evidence="3">ATPase family associated with various cellular activities (AAA)</fullName>
    </submittedName>
</protein>
<dbReference type="PANTHER" id="PTHR23077">
    <property type="entry name" value="AAA-FAMILY ATPASE"/>
    <property type="match status" value="1"/>
</dbReference>
<dbReference type="PANTHER" id="PTHR23077:SF198">
    <property type="entry name" value="ATP-DEPENDENT ZINC METALLOPROTEASE FTSH"/>
    <property type="match status" value="1"/>
</dbReference>
<evidence type="ECO:0000313" key="4">
    <source>
        <dbReference type="Proteomes" id="UP000186026"/>
    </source>
</evidence>
<reference evidence="4" key="1">
    <citation type="submission" date="2017-01" db="EMBL/GenBank/DDBJ databases">
        <authorList>
            <person name="Varghese N."/>
            <person name="Submissions S."/>
        </authorList>
    </citation>
    <scope>NUCLEOTIDE SEQUENCE [LARGE SCALE GENOMIC DNA]</scope>
    <source>
        <strain evidence="4">DSM 46698</strain>
    </source>
</reference>
<dbReference type="GO" id="GO:0016887">
    <property type="term" value="F:ATP hydrolysis activity"/>
    <property type="evidence" value="ECO:0007669"/>
    <property type="project" value="InterPro"/>
</dbReference>
<dbReference type="SMART" id="SM00382">
    <property type="entry name" value="AAA"/>
    <property type="match status" value="1"/>
</dbReference>
<evidence type="ECO:0000256" key="1">
    <source>
        <dbReference type="RuleBase" id="RU003651"/>
    </source>
</evidence>
<dbReference type="InterPro" id="IPR003593">
    <property type="entry name" value="AAA+_ATPase"/>
</dbReference>
<dbReference type="InterPro" id="IPR027417">
    <property type="entry name" value="P-loop_NTPase"/>
</dbReference>